<dbReference type="EMBL" id="JASHIF010000026">
    <property type="protein sequence ID" value="MDI9862208.1"/>
    <property type="molecule type" value="Genomic_DNA"/>
</dbReference>
<comment type="caution">
    <text evidence="2">The sequence shown here is derived from an EMBL/GenBank/DDBJ whole genome shotgun (WGS) entry which is preliminary data.</text>
</comment>
<gene>
    <name evidence="2" type="ORF">QM524_23495</name>
</gene>
<keyword evidence="1" id="KW-1133">Transmembrane helix</keyword>
<name>A0ABT6YF51_9BACT</name>
<organism evidence="2 3">
    <name type="scientific">Flectobacillus roseus</name>
    <dbReference type="NCBI Taxonomy" id="502259"/>
    <lineage>
        <taxon>Bacteria</taxon>
        <taxon>Pseudomonadati</taxon>
        <taxon>Bacteroidota</taxon>
        <taxon>Cytophagia</taxon>
        <taxon>Cytophagales</taxon>
        <taxon>Flectobacillaceae</taxon>
        <taxon>Flectobacillus</taxon>
    </lineage>
</organism>
<evidence type="ECO:0000256" key="1">
    <source>
        <dbReference type="SAM" id="Phobius"/>
    </source>
</evidence>
<feature type="transmembrane region" description="Helical" evidence="1">
    <location>
        <begin position="171"/>
        <end position="194"/>
    </location>
</feature>
<feature type="transmembrane region" description="Helical" evidence="1">
    <location>
        <begin position="365"/>
        <end position="398"/>
    </location>
</feature>
<feature type="transmembrane region" description="Helical" evidence="1">
    <location>
        <begin position="322"/>
        <end position="345"/>
    </location>
</feature>
<keyword evidence="1" id="KW-0812">Transmembrane</keyword>
<accession>A0ABT6YF51</accession>
<keyword evidence="3" id="KW-1185">Reference proteome</keyword>
<dbReference type="InterPro" id="IPR051533">
    <property type="entry name" value="WaaL-like"/>
</dbReference>
<feature type="transmembrane region" description="Helical" evidence="1">
    <location>
        <begin position="7"/>
        <end position="28"/>
    </location>
</feature>
<sequence>MFKTKTGVTVIFLVLLIFVDAMFYQIQIYLIGGIMFQQIVWKLLLFLLYLATFTIRTSTIAPLISPVSLYVFGIYLLVDAIFLNIILGLDVFMIIISFVSRFFFLFFAWLIQSQRIVVNEKLVFNSFLFLGIPLLTLGIFQYYYKEPFVAVNSGDGIFKVYSIDFLDDYRAFSLFSAPLNFGLFLTFCSLICLYEFLYLKKRLFIIFYLLFIYGCYITLTRNVYLTCLFSNIFLILFKYKPQSRLLRIYPLLMLIVGYSVIIYSTTLATLFTTNAADNSSLLLRLQEWQYFYKLIDTSWEGSILFGLGIIQNSNFKQFEDVLIDNDLLSLILNIGLIGAILYYRILWDAWKNMTTHLVHYEESPTLPIVALYCVTPLYGVFNIAITLTLMLILFVMIAPKDIYMTYLKNRRSNS</sequence>
<feature type="transmembrane region" description="Helical" evidence="1">
    <location>
        <begin position="201"/>
        <end position="217"/>
    </location>
</feature>
<reference evidence="2 3" key="1">
    <citation type="submission" date="2023-05" db="EMBL/GenBank/DDBJ databases">
        <title>Novel species of genus Flectobacillus isolated from stream in China.</title>
        <authorList>
            <person name="Lu H."/>
        </authorList>
    </citation>
    <scope>NUCLEOTIDE SEQUENCE [LARGE SCALE GENOMIC DNA]</scope>
    <source>
        <strain evidence="2 3">KCTC 42575</strain>
    </source>
</reference>
<feature type="transmembrane region" description="Helical" evidence="1">
    <location>
        <begin position="92"/>
        <end position="111"/>
    </location>
</feature>
<dbReference type="Proteomes" id="UP001236507">
    <property type="component" value="Unassembled WGS sequence"/>
</dbReference>
<evidence type="ECO:0000313" key="2">
    <source>
        <dbReference type="EMBL" id="MDI9862208.1"/>
    </source>
</evidence>
<dbReference type="PANTHER" id="PTHR37422">
    <property type="entry name" value="TEICHURONIC ACID BIOSYNTHESIS PROTEIN TUAE"/>
    <property type="match status" value="1"/>
</dbReference>
<evidence type="ECO:0000313" key="3">
    <source>
        <dbReference type="Proteomes" id="UP001236507"/>
    </source>
</evidence>
<keyword evidence="1" id="KW-0472">Membrane</keyword>
<feature type="transmembrane region" description="Helical" evidence="1">
    <location>
        <begin position="123"/>
        <end position="144"/>
    </location>
</feature>
<feature type="transmembrane region" description="Helical" evidence="1">
    <location>
        <begin position="251"/>
        <end position="271"/>
    </location>
</feature>
<feature type="transmembrane region" description="Helical" evidence="1">
    <location>
        <begin position="67"/>
        <end position="86"/>
    </location>
</feature>
<feature type="transmembrane region" description="Helical" evidence="1">
    <location>
        <begin position="34"/>
        <end position="55"/>
    </location>
</feature>
<dbReference type="PANTHER" id="PTHR37422:SF13">
    <property type="entry name" value="LIPOPOLYSACCHARIDE BIOSYNTHESIS PROTEIN PA4999-RELATED"/>
    <property type="match status" value="1"/>
</dbReference>
<proteinExistence type="predicted"/>
<dbReference type="RefSeq" id="WP_283346481.1">
    <property type="nucleotide sequence ID" value="NZ_JASHIF010000026.1"/>
</dbReference>
<protein>
    <submittedName>
        <fullName evidence="2">Uncharacterized protein</fullName>
    </submittedName>
</protein>